<reference evidence="2 3" key="1">
    <citation type="submission" date="2016-03" db="EMBL/GenBank/DDBJ databases">
        <authorList>
            <person name="Ploux O."/>
        </authorList>
    </citation>
    <scope>NUCLEOTIDE SEQUENCE [LARGE SCALE GENOMIC DNA]</scope>
    <source>
        <strain evidence="2 3">UAMH 11012</strain>
    </source>
</reference>
<organism evidence="2 3">
    <name type="scientific">Phialocephala subalpina</name>
    <dbReference type="NCBI Taxonomy" id="576137"/>
    <lineage>
        <taxon>Eukaryota</taxon>
        <taxon>Fungi</taxon>
        <taxon>Dikarya</taxon>
        <taxon>Ascomycota</taxon>
        <taxon>Pezizomycotina</taxon>
        <taxon>Leotiomycetes</taxon>
        <taxon>Helotiales</taxon>
        <taxon>Mollisiaceae</taxon>
        <taxon>Phialocephala</taxon>
        <taxon>Phialocephala fortinii species complex</taxon>
    </lineage>
</organism>
<protein>
    <recommendedName>
        <fullName evidence="1">AB hydrolase-1 domain-containing protein</fullName>
    </recommendedName>
</protein>
<feature type="domain" description="AB hydrolase-1" evidence="1">
    <location>
        <begin position="56"/>
        <end position="330"/>
    </location>
</feature>
<keyword evidence="3" id="KW-1185">Reference proteome</keyword>
<evidence type="ECO:0000259" key="1">
    <source>
        <dbReference type="Pfam" id="PF12697"/>
    </source>
</evidence>
<dbReference type="Pfam" id="PF12697">
    <property type="entry name" value="Abhydrolase_6"/>
    <property type="match status" value="1"/>
</dbReference>
<evidence type="ECO:0000313" key="2">
    <source>
        <dbReference type="EMBL" id="CZR57501.1"/>
    </source>
</evidence>
<name>A0A1L7WXL1_9HELO</name>
<dbReference type="InterPro" id="IPR029058">
    <property type="entry name" value="AB_hydrolase_fold"/>
</dbReference>
<accession>A0A1L7WXL1</accession>
<dbReference type="Gene3D" id="3.40.50.1820">
    <property type="entry name" value="alpha/beta hydrolase"/>
    <property type="match status" value="1"/>
</dbReference>
<dbReference type="AlphaFoldDB" id="A0A1L7WXL1"/>
<dbReference type="EMBL" id="FJOG01000010">
    <property type="protein sequence ID" value="CZR57501.1"/>
    <property type="molecule type" value="Genomic_DNA"/>
</dbReference>
<evidence type="ECO:0000313" key="3">
    <source>
        <dbReference type="Proteomes" id="UP000184330"/>
    </source>
</evidence>
<dbReference type="Proteomes" id="UP000184330">
    <property type="component" value="Unassembled WGS sequence"/>
</dbReference>
<dbReference type="InterPro" id="IPR000073">
    <property type="entry name" value="AB_hydrolase_1"/>
</dbReference>
<dbReference type="SUPFAM" id="SSF53474">
    <property type="entry name" value="alpha/beta-Hydrolases"/>
    <property type="match status" value="1"/>
</dbReference>
<sequence>MFQTPRAPYTYPEPTALTIASKPESPIVHTYFPPNNPAPVLASEPPAERAFAHRLIVFVNGLGLPASSWLPTIKLLHAHTESCPSILTYDRFGQGLTTVRDPLDGTPGKERGHDFLDVVNDLHEIILRIAQTKIGVDIQDLPNGEKFQVIFIGASIGAAICRLYVQHHPGIAVGMMLLDSNIANADYSDVFPDPDAPDFDPTTVVKEDYTLEQYIEARKTLVDMFGLHVLNLEMLDRSNSPVLLPYADKPKLKGVTGKNLQLMVVGHDTDKFAELSLESPLKTPKSVSMIINKYNKGLTKITEHDYPFPVEIAKGCGHFIQKDDPAFVARMIKIMFQRTLWGDSGPPL</sequence>
<proteinExistence type="predicted"/>
<dbReference type="OrthoDB" id="3466836at2759"/>
<gene>
    <name evidence="2" type="ORF">PAC_07390</name>
</gene>